<keyword evidence="4" id="KW-1185">Reference proteome</keyword>
<comment type="caution">
    <text evidence="3">The sequence shown here is derived from an EMBL/GenBank/DDBJ whole genome shotgun (WGS) entry which is preliminary data.</text>
</comment>
<sequence>MGPRYLVAATLTAVALLMTAPAAGQQRALTPRQSEALAAYDRALADFKSVLAERRRQIEAKQPLPNLPGQALYLARVAVISTYKDLTDAMPSRIGRPNKFEIPPAYFDADIEPLIDEYSNLFDVMEAPPADAQNSATPFRDVVDLATVIARAKGLAPEHAAAAGRISLGLFFAETNGKQNVRNGRSNTYMGSFQTGPSEDRNGHRKWETIKNEVAAIDPSLSARDDKEEARARGTDHRFNHWTNVRDALMNAHADVFREIPAIVKTLPDPIDQMKLFELIQIVPTPTRAALKSGDLLNYRVSSPTIMKHLRNNSIFAFGQADRARTSASFREILAAMWLFNRKFDKAMAKYAEIKPR</sequence>
<proteinExistence type="predicted"/>
<organism evidence="3 4">
    <name type="scientific">Bradyrhizobium nanningense</name>
    <dbReference type="NCBI Taxonomy" id="1325118"/>
    <lineage>
        <taxon>Bacteria</taxon>
        <taxon>Pseudomonadati</taxon>
        <taxon>Pseudomonadota</taxon>
        <taxon>Alphaproteobacteria</taxon>
        <taxon>Hyphomicrobiales</taxon>
        <taxon>Nitrobacteraceae</taxon>
        <taxon>Bradyrhizobium</taxon>
    </lineage>
</organism>
<protein>
    <submittedName>
        <fullName evidence="3">Uncharacterized protein</fullName>
    </submittedName>
</protein>
<reference evidence="3 4" key="1">
    <citation type="submission" date="2015-04" db="EMBL/GenBank/DDBJ databases">
        <title>Comparative genomics of rhizobia nodulating Arachis hypogaea in China.</title>
        <authorList>
            <person name="Li Y."/>
        </authorList>
    </citation>
    <scope>NUCLEOTIDE SEQUENCE [LARGE SCALE GENOMIC DNA]</scope>
    <source>
        <strain evidence="3 4">CCBAU 51757</strain>
    </source>
</reference>
<dbReference type="Proteomes" id="UP000289546">
    <property type="component" value="Unassembled WGS sequence"/>
</dbReference>
<feature type="region of interest" description="Disordered" evidence="1">
    <location>
        <begin position="182"/>
        <end position="203"/>
    </location>
</feature>
<feature type="signal peptide" evidence="2">
    <location>
        <begin position="1"/>
        <end position="22"/>
    </location>
</feature>
<keyword evidence="2" id="KW-0732">Signal</keyword>
<gene>
    <name evidence="3" type="ORF">XH99_22490</name>
</gene>
<evidence type="ECO:0000313" key="3">
    <source>
        <dbReference type="EMBL" id="RXH25873.1"/>
    </source>
</evidence>
<dbReference type="RefSeq" id="WP_128920108.1">
    <property type="nucleotide sequence ID" value="NZ_LBJC01000030.1"/>
</dbReference>
<evidence type="ECO:0000313" key="4">
    <source>
        <dbReference type="Proteomes" id="UP000289546"/>
    </source>
</evidence>
<dbReference type="EMBL" id="LBJQ01000084">
    <property type="protein sequence ID" value="RXH25873.1"/>
    <property type="molecule type" value="Genomic_DNA"/>
</dbReference>
<evidence type="ECO:0000256" key="2">
    <source>
        <dbReference type="SAM" id="SignalP"/>
    </source>
</evidence>
<dbReference type="OrthoDB" id="8196952at2"/>
<dbReference type="AlphaFoldDB" id="A0A4Q0S1L9"/>
<feature type="chain" id="PRO_5020624461" evidence="2">
    <location>
        <begin position="23"/>
        <end position="357"/>
    </location>
</feature>
<accession>A0A4Q0S1L9</accession>
<name>A0A4Q0S1L9_9BRAD</name>
<feature type="compositionally biased region" description="Polar residues" evidence="1">
    <location>
        <begin position="182"/>
        <end position="197"/>
    </location>
</feature>
<evidence type="ECO:0000256" key="1">
    <source>
        <dbReference type="SAM" id="MobiDB-lite"/>
    </source>
</evidence>